<dbReference type="AlphaFoldDB" id="A0A087G8C3"/>
<feature type="region of interest" description="Disordered" evidence="7">
    <location>
        <begin position="141"/>
        <end position="249"/>
    </location>
</feature>
<sequence length="249" mass="27956">MAFNLPLQSSNNVNVPKANTKAPASKAEKTTEEMHHKKSQQILLRPDTYIGSIEKHTQTLWVYEKEEMVHRPVTYVPGLYKIFDEILVNAADNKQRYSSMDSLKVVIDVEQNLISVYGKRQKKYKHVDPLLLLHVLKDPPAEKAKHEESENSSKETSKAIAVDNDDDEDEVEVVPPVKNGRKPAASKAGKPPRKGGAGESKKQEEVVKIVLPEEKVRKMRSSPFNKKSGSVMAENKEKDSSSGEIVEEK</sequence>
<evidence type="ECO:0000256" key="4">
    <source>
        <dbReference type="ARBA" id="ARBA00023029"/>
    </source>
</evidence>
<dbReference type="Proteomes" id="UP000029120">
    <property type="component" value="Chromosome 8"/>
</dbReference>
<feature type="compositionally biased region" description="Basic and acidic residues" evidence="7">
    <location>
        <begin position="141"/>
        <end position="157"/>
    </location>
</feature>
<dbReference type="Gramene" id="KFK26125">
    <property type="protein sequence ID" value="KFK26125"/>
    <property type="gene ID" value="AALP_AA8G207000"/>
</dbReference>
<keyword evidence="6" id="KW-0413">Isomerase</keyword>
<dbReference type="GO" id="GO:0005634">
    <property type="term" value="C:nucleus"/>
    <property type="evidence" value="ECO:0007669"/>
    <property type="project" value="TreeGrafter"/>
</dbReference>
<dbReference type="PANTHER" id="PTHR10169">
    <property type="entry name" value="DNA TOPOISOMERASE/GYRASE"/>
    <property type="match status" value="1"/>
</dbReference>
<feature type="compositionally biased region" description="Basic and acidic residues" evidence="7">
    <location>
        <begin position="199"/>
        <end position="216"/>
    </location>
</feature>
<dbReference type="GO" id="GO:0003677">
    <property type="term" value="F:DNA binding"/>
    <property type="evidence" value="ECO:0007669"/>
    <property type="project" value="UniProtKB-KW"/>
</dbReference>
<organism evidence="8 9">
    <name type="scientific">Arabis alpina</name>
    <name type="common">Alpine rock-cress</name>
    <dbReference type="NCBI Taxonomy" id="50452"/>
    <lineage>
        <taxon>Eukaryota</taxon>
        <taxon>Viridiplantae</taxon>
        <taxon>Streptophyta</taxon>
        <taxon>Embryophyta</taxon>
        <taxon>Tracheophyta</taxon>
        <taxon>Spermatophyta</taxon>
        <taxon>Magnoliopsida</taxon>
        <taxon>eudicotyledons</taxon>
        <taxon>Gunneridae</taxon>
        <taxon>Pentapetalae</taxon>
        <taxon>rosids</taxon>
        <taxon>malvids</taxon>
        <taxon>Brassicales</taxon>
        <taxon>Brassicaceae</taxon>
        <taxon>Arabideae</taxon>
        <taxon>Arabis</taxon>
    </lineage>
</organism>
<evidence type="ECO:0000313" key="9">
    <source>
        <dbReference type="Proteomes" id="UP000029120"/>
    </source>
</evidence>
<dbReference type="EC" id="5.6.2.2" evidence="3"/>
<protein>
    <recommendedName>
        <fullName evidence="3">DNA topoisomerase (ATP-hydrolyzing)</fullName>
        <ecNumber evidence="3">5.6.2.2</ecNumber>
    </recommendedName>
</protein>
<dbReference type="InterPro" id="IPR050634">
    <property type="entry name" value="DNA_Topoisomerase_II"/>
</dbReference>
<dbReference type="GO" id="GO:0000712">
    <property type="term" value="P:resolution of meiotic recombination intermediates"/>
    <property type="evidence" value="ECO:0007669"/>
    <property type="project" value="TreeGrafter"/>
</dbReference>
<comment type="cofactor">
    <cofactor evidence="2">
        <name>Mg(2+)</name>
        <dbReference type="ChEBI" id="CHEBI:18420"/>
    </cofactor>
</comment>
<keyword evidence="5" id="KW-0238">DNA-binding</keyword>
<reference evidence="9" key="1">
    <citation type="journal article" date="2015" name="Nat. Plants">
        <title>Genome expansion of Arabis alpina linked with retrotransposition and reduced symmetric DNA methylation.</title>
        <authorList>
            <person name="Willing E.M."/>
            <person name="Rawat V."/>
            <person name="Mandakova T."/>
            <person name="Maumus F."/>
            <person name="James G.V."/>
            <person name="Nordstroem K.J."/>
            <person name="Becker C."/>
            <person name="Warthmann N."/>
            <person name="Chica C."/>
            <person name="Szarzynska B."/>
            <person name="Zytnicki M."/>
            <person name="Albani M.C."/>
            <person name="Kiefer C."/>
            <person name="Bergonzi S."/>
            <person name="Castaings L."/>
            <person name="Mateos J.L."/>
            <person name="Berns M.C."/>
            <person name="Bujdoso N."/>
            <person name="Piofczyk T."/>
            <person name="de Lorenzo L."/>
            <person name="Barrero-Sicilia C."/>
            <person name="Mateos I."/>
            <person name="Piednoel M."/>
            <person name="Hagmann J."/>
            <person name="Chen-Min-Tao R."/>
            <person name="Iglesias-Fernandez R."/>
            <person name="Schuster S.C."/>
            <person name="Alonso-Blanco C."/>
            <person name="Roudier F."/>
            <person name="Carbonero P."/>
            <person name="Paz-Ares J."/>
            <person name="Davis S.J."/>
            <person name="Pecinka A."/>
            <person name="Quesneville H."/>
            <person name="Colot V."/>
            <person name="Lysak M.A."/>
            <person name="Weigel D."/>
            <person name="Coupland G."/>
            <person name="Schneeberger K."/>
        </authorList>
    </citation>
    <scope>NUCLEOTIDE SEQUENCE [LARGE SCALE GENOMIC DNA]</scope>
    <source>
        <strain evidence="9">cv. Pajares</strain>
    </source>
</reference>
<evidence type="ECO:0000313" key="8">
    <source>
        <dbReference type="EMBL" id="KFK26125.1"/>
    </source>
</evidence>
<evidence type="ECO:0000256" key="6">
    <source>
        <dbReference type="ARBA" id="ARBA00023235"/>
    </source>
</evidence>
<feature type="compositionally biased region" description="Polar residues" evidence="7">
    <location>
        <begin position="1"/>
        <end position="14"/>
    </location>
</feature>
<dbReference type="EMBL" id="CM002876">
    <property type="protein sequence ID" value="KFK26125.1"/>
    <property type="molecule type" value="Genomic_DNA"/>
</dbReference>
<dbReference type="Gene3D" id="3.30.565.10">
    <property type="entry name" value="Histidine kinase-like ATPase, C-terminal domain"/>
    <property type="match status" value="1"/>
</dbReference>
<proteinExistence type="predicted"/>
<gene>
    <name evidence="8" type="ordered locus">AALP_Aa8g207000</name>
</gene>
<feature type="compositionally biased region" description="Low complexity" evidence="7">
    <location>
        <begin position="173"/>
        <end position="189"/>
    </location>
</feature>
<dbReference type="eggNOG" id="KOG0355">
    <property type="taxonomic scope" value="Eukaryota"/>
</dbReference>
<feature type="compositionally biased region" description="Acidic residues" evidence="7">
    <location>
        <begin position="163"/>
        <end position="172"/>
    </location>
</feature>
<comment type="catalytic activity">
    <reaction evidence="1">
        <text>ATP-dependent breakage, passage and rejoining of double-stranded DNA.</text>
        <dbReference type="EC" id="5.6.2.2"/>
    </reaction>
</comment>
<dbReference type="SUPFAM" id="SSF55874">
    <property type="entry name" value="ATPase domain of HSP90 chaperone/DNA topoisomerase II/histidine kinase"/>
    <property type="match status" value="1"/>
</dbReference>
<feature type="region of interest" description="Disordered" evidence="7">
    <location>
        <begin position="1"/>
        <end position="38"/>
    </location>
</feature>
<feature type="compositionally biased region" description="Basic and acidic residues" evidence="7">
    <location>
        <begin position="234"/>
        <end position="249"/>
    </location>
</feature>
<evidence type="ECO:0000256" key="1">
    <source>
        <dbReference type="ARBA" id="ARBA00000185"/>
    </source>
</evidence>
<dbReference type="GO" id="GO:0003918">
    <property type="term" value="F:DNA topoisomerase type II (double strand cut, ATP-hydrolyzing) activity"/>
    <property type="evidence" value="ECO:0007669"/>
    <property type="project" value="UniProtKB-EC"/>
</dbReference>
<dbReference type="OrthoDB" id="1113796at2759"/>
<dbReference type="PANTHER" id="PTHR10169:SF38">
    <property type="entry name" value="DNA TOPOISOMERASE 2"/>
    <property type="match status" value="1"/>
</dbReference>
<accession>A0A087G8C3</accession>
<feature type="compositionally biased region" description="Basic and acidic residues" evidence="7">
    <location>
        <begin position="26"/>
        <end position="35"/>
    </location>
</feature>
<name>A0A087G8C3_ARAAL</name>
<evidence type="ECO:0000256" key="2">
    <source>
        <dbReference type="ARBA" id="ARBA00001946"/>
    </source>
</evidence>
<keyword evidence="4" id="KW-0799">Topoisomerase</keyword>
<evidence type="ECO:0000256" key="5">
    <source>
        <dbReference type="ARBA" id="ARBA00023125"/>
    </source>
</evidence>
<keyword evidence="9" id="KW-1185">Reference proteome</keyword>
<dbReference type="GO" id="GO:0000819">
    <property type="term" value="P:sister chromatid segregation"/>
    <property type="evidence" value="ECO:0007669"/>
    <property type="project" value="TreeGrafter"/>
</dbReference>
<evidence type="ECO:0000256" key="7">
    <source>
        <dbReference type="SAM" id="MobiDB-lite"/>
    </source>
</evidence>
<evidence type="ECO:0000256" key="3">
    <source>
        <dbReference type="ARBA" id="ARBA00012895"/>
    </source>
</evidence>
<dbReference type="InterPro" id="IPR036890">
    <property type="entry name" value="HATPase_C_sf"/>
</dbReference>